<dbReference type="RefSeq" id="WP_135089294.1">
    <property type="nucleotide sequence ID" value="NZ_SPDV01000041.1"/>
</dbReference>
<keyword evidence="1" id="KW-0732">Signal</keyword>
<dbReference type="Proteomes" id="UP000298213">
    <property type="component" value="Unassembled WGS sequence"/>
</dbReference>
<keyword evidence="3" id="KW-1185">Reference proteome</keyword>
<dbReference type="OrthoDB" id="7473015at2"/>
<evidence type="ECO:0000313" key="3">
    <source>
        <dbReference type="Proteomes" id="UP000298213"/>
    </source>
</evidence>
<comment type="caution">
    <text evidence="2">The sequence shown here is derived from an EMBL/GenBank/DDBJ whole genome shotgun (WGS) entry which is preliminary data.</text>
</comment>
<feature type="chain" id="PRO_5021317702" evidence="1">
    <location>
        <begin position="26"/>
        <end position="165"/>
    </location>
</feature>
<reference evidence="2 3" key="1">
    <citation type="submission" date="2019-03" db="EMBL/GenBank/DDBJ databases">
        <title>Genome sequence of Sphingomonas sp. 17J27-24.</title>
        <authorList>
            <person name="Kim M."/>
            <person name="Maeng S."/>
            <person name="Sathiyaraj S."/>
        </authorList>
    </citation>
    <scope>NUCLEOTIDE SEQUENCE [LARGE SCALE GENOMIC DNA]</scope>
    <source>
        <strain evidence="2 3">17J27-24</strain>
    </source>
</reference>
<evidence type="ECO:0000256" key="1">
    <source>
        <dbReference type="SAM" id="SignalP"/>
    </source>
</evidence>
<protein>
    <submittedName>
        <fullName evidence="2">Uncharacterized protein</fullName>
    </submittedName>
</protein>
<dbReference type="AlphaFoldDB" id="A0A4Y8ZM45"/>
<dbReference type="EMBL" id="SPDV01000041">
    <property type="protein sequence ID" value="TFI57024.1"/>
    <property type="molecule type" value="Genomic_DNA"/>
</dbReference>
<proteinExistence type="predicted"/>
<evidence type="ECO:0000313" key="2">
    <source>
        <dbReference type="EMBL" id="TFI57024.1"/>
    </source>
</evidence>
<gene>
    <name evidence="2" type="ORF">E2493_17165</name>
</gene>
<feature type="signal peptide" evidence="1">
    <location>
        <begin position="1"/>
        <end position="25"/>
    </location>
</feature>
<name>A0A4Y8ZM45_9SPHN</name>
<organism evidence="2 3">
    <name type="scientific">Sphingomonas parva</name>
    <dbReference type="NCBI Taxonomy" id="2555898"/>
    <lineage>
        <taxon>Bacteria</taxon>
        <taxon>Pseudomonadati</taxon>
        <taxon>Pseudomonadota</taxon>
        <taxon>Alphaproteobacteria</taxon>
        <taxon>Sphingomonadales</taxon>
        <taxon>Sphingomonadaceae</taxon>
        <taxon>Sphingomonas</taxon>
    </lineage>
</organism>
<accession>A0A4Y8ZM45</accession>
<sequence>MTIFTKRYAAALAAASLCSAQAAQADMGCWNNEQAAAAKVRDLQSRLMVASLRCRAIGIDVLAPYNAFVSGNRTTLQAANTVLRAQFAAGYGAAGESAYDRFTTALANEYGADATTDAICAETADAALEGAEAAGDTRKLLAVAERLGPSPELPGGECPIVFSAR</sequence>